<sequence>MNVFQLSIVALTVIFLEYAKFLTKTKPIKELLLELNLKLSIIIGLSPWNFAKFKQVGSCGTSFFNTSQYSSSKYSSSSSSSDEFGESKSHWAGLKTGELVGEFSVETAAGFSVLRKNLTFSNLVANLTDLALGIEFDLIKDGNFRDDFMISPDFFLSICCGLITSNSVSDDESDEDGFGAARGTPLIVDTETIDAAPTGW</sequence>
<evidence type="ECO:0000313" key="2">
    <source>
        <dbReference type="Proteomes" id="UP001165064"/>
    </source>
</evidence>
<proteinExistence type="predicted"/>
<name>A0ACB5U251_AMBMO</name>
<accession>A0ACB5U251</accession>
<dbReference type="EMBL" id="BSXS01011301">
    <property type="protein sequence ID" value="GMF00181.1"/>
    <property type="molecule type" value="Genomic_DNA"/>
</dbReference>
<gene>
    <name evidence="1" type="ORF">Amon02_001093800</name>
</gene>
<keyword evidence="2" id="KW-1185">Reference proteome</keyword>
<organism evidence="1 2">
    <name type="scientific">Ambrosiozyma monospora</name>
    <name type="common">Yeast</name>
    <name type="synonym">Endomycopsis monosporus</name>
    <dbReference type="NCBI Taxonomy" id="43982"/>
    <lineage>
        <taxon>Eukaryota</taxon>
        <taxon>Fungi</taxon>
        <taxon>Dikarya</taxon>
        <taxon>Ascomycota</taxon>
        <taxon>Saccharomycotina</taxon>
        <taxon>Pichiomycetes</taxon>
        <taxon>Pichiales</taxon>
        <taxon>Pichiaceae</taxon>
        <taxon>Ambrosiozyma</taxon>
    </lineage>
</organism>
<dbReference type="Proteomes" id="UP001165064">
    <property type="component" value="Unassembled WGS sequence"/>
</dbReference>
<comment type="caution">
    <text evidence="1">The sequence shown here is derived from an EMBL/GenBank/DDBJ whole genome shotgun (WGS) entry which is preliminary data.</text>
</comment>
<protein>
    <submittedName>
        <fullName evidence="1">Unnamed protein product</fullName>
    </submittedName>
</protein>
<reference evidence="1" key="1">
    <citation type="submission" date="2023-04" db="EMBL/GenBank/DDBJ databases">
        <title>Ambrosiozyma monospora NBRC 10751.</title>
        <authorList>
            <person name="Ichikawa N."/>
            <person name="Sato H."/>
            <person name="Tonouchi N."/>
        </authorList>
    </citation>
    <scope>NUCLEOTIDE SEQUENCE</scope>
    <source>
        <strain evidence="1">NBRC 10751</strain>
    </source>
</reference>
<evidence type="ECO:0000313" key="1">
    <source>
        <dbReference type="EMBL" id="GMF00181.1"/>
    </source>
</evidence>